<organism evidence="2 3">
    <name type="scientific">Zea mays</name>
    <name type="common">Maize</name>
    <dbReference type="NCBI Taxonomy" id="4577"/>
    <lineage>
        <taxon>Eukaryota</taxon>
        <taxon>Viridiplantae</taxon>
        <taxon>Streptophyta</taxon>
        <taxon>Embryophyta</taxon>
        <taxon>Tracheophyta</taxon>
        <taxon>Spermatophyta</taxon>
        <taxon>Magnoliopsida</taxon>
        <taxon>Liliopsida</taxon>
        <taxon>Poales</taxon>
        <taxon>Poaceae</taxon>
        <taxon>PACMAD clade</taxon>
        <taxon>Panicoideae</taxon>
        <taxon>Andropogonodae</taxon>
        <taxon>Andropogoneae</taxon>
        <taxon>Tripsacinae</taxon>
        <taxon>Zea</taxon>
    </lineage>
</organism>
<name>A0A804LCN7_MAIZE</name>
<dbReference type="AlphaFoldDB" id="A0A804LCN7"/>
<reference evidence="2" key="2">
    <citation type="submission" date="2019-07" db="EMBL/GenBank/DDBJ databases">
        <authorList>
            <person name="Seetharam A."/>
            <person name="Woodhouse M."/>
            <person name="Cannon E."/>
        </authorList>
    </citation>
    <scope>NUCLEOTIDE SEQUENCE [LARGE SCALE GENOMIC DNA]</scope>
    <source>
        <strain evidence="2">cv. B73</strain>
    </source>
</reference>
<evidence type="ECO:0000313" key="2">
    <source>
        <dbReference type="EnsemblPlants" id="Zm00001eb001740_P001"/>
    </source>
</evidence>
<feature type="compositionally biased region" description="Basic and acidic residues" evidence="1">
    <location>
        <begin position="103"/>
        <end position="113"/>
    </location>
</feature>
<dbReference type="Gramene" id="Zm00001eb001740_T001">
    <property type="protein sequence ID" value="Zm00001eb001740_P001"/>
    <property type="gene ID" value="Zm00001eb001740"/>
</dbReference>
<feature type="region of interest" description="Disordered" evidence="1">
    <location>
        <begin position="92"/>
        <end position="113"/>
    </location>
</feature>
<dbReference type="InParanoid" id="A0A804LCN7"/>
<proteinExistence type="predicted"/>
<dbReference type="Proteomes" id="UP000007305">
    <property type="component" value="Chromosome 1"/>
</dbReference>
<protein>
    <submittedName>
        <fullName evidence="2">Uncharacterized protein</fullName>
    </submittedName>
</protein>
<evidence type="ECO:0000313" key="3">
    <source>
        <dbReference type="Proteomes" id="UP000007305"/>
    </source>
</evidence>
<accession>A0A804LCN7</accession>
<dbReference type="EnsemblPlants" id="Zm00001eb001740_T001">
    <property type="protein sequence ID" value="Zm00001eb001740_P001"/>
    <property type="gene ID" value="Zm00001eb001740"/>
</dbReference>
<sequence>MAWGRRGRRPRRWRRTHVADALVPTVQGRIRAPPGRGRDAPAPECASPVLHPCLRYAKAASSLGSPKWRKVDVPAGRSKLASAADDAGVQVDLGRSGGVWTDTGRRGDGGQTN</sequence>
<reference evidence="3" key="1">
    <citation type="submission" date="2015-12" db="EMBL/GenBank/DDBJ databases">
        <title>Update maize B73 reference genome by single molecule sequencing technologies.</title>
        <authorList>
            <consortium name="Maize Genome Sequencing Project"/>
            <person name="Ware D."/>
        </authorList>
    </citation>
    <scope>NUCLEOTIDE SEQUENCE [LARGE SCALE GENOMIC DNA]</scope>
    <source>
        <strain evidence="3">cv. B73</strain>
    </source>
</reference>
<keyword evidence="3" id="KW-1185">Reference proteome</keyword>
<evidence type="ECO:0000256" key="1">
    <source>
        <dbReference type="SAM" id="MobiDB-lite"/>
    </source>
</evidence>
<reference evidence="2" key="3">
    <citation type="submission" date="2021-05" db="UniProtKB">
        <authorList>
            <consortium name="EnsemblPlants"/>
        </authorList>
    </citation>
    <scope>IDENTIFICATION</scope>
    <source>
        <strain evidence="2">cv. B73</strain>
    </source>
</reference>